<name>A0A506TXP2_9HYPH</name>
<dbReference type="Pfam" id="PF02600">
    <property type="entry name" value="DsbB"/>
    <property type="match status" value="1"/>
</dbReference>
<dbReference type="Proteomes" id="UP000320314">
    <property type="component" value="Unassembled WGS sequence"/>
</dbReference>
<dbReference type="EMBL" id="VHLH01000041">
    <property type="protein sequence ID" value="TPW25948.1"/>
    <property type="molecule type" value="Genomic_DNA"/>
</dbReference>
<dbReference type="GO" id="GO:0015035">
    <property type="term" value="F:protein-disulfide reductase activity"/>
    <property type="evidence" value="ECO:0007669"/>
    <property type="project" value="InterPro"/>
</dbReference>
<evidence type="ECO:0000256" key="1">
    <source>
        <dbReference type="ARBA" id="ARBA00004141"/>
    </source>
</evidence>
<evidence type="ECO:0000256" key="4">
    <source>
        <dbReference type="ARBA" id="ARBA00023136"/>
    </source>
</evidence>
<dbReference type="SUPFAM" id="SSF158442">
    <property type="entry name" value="DsbB-like"/>
    <property type="match status" value="1"/>
</dbReference>
<keyword evidence="4 5" id="KW-0472">Membrane</keyword>
<keyword evidence="3 5" id="KW-1133">Transmembrane helix</keyword>
<evidence type="ECO:0000256" key="3">
    <source>
        <dbReference type="ARBA" id="ARBA00022989"/>
    </source>
</evidence>
<accession>A0A506TXP2</accession>
<evidence type="ECO:0000313" key="6">
    <source>
        <dbReference type="EMBL" id="TPW25948.1"/>
    </source>
</evidence>
<comment type="subcellular location">
    <subcellularLocation>
        <location evidence="1">Membrane</location>
        <topology evidence="1">Multi-pass membrane protein</topology>
    </subcellularLocation>
</comment>
<evidence type="ECO:0000256" key="2">
    <source>
        <dbReference type="ARBA" id="ARBA00022692"/>
    </source>
</evidence>
<reference evidence="6 7" key="1">
    <citation type="submission" date="2019-06" db="EMBL/GenBank/DDBJ databases">
        <authorList>
            <person name="Li M."/>
        </authorList>
    </citation>
    <scope>NUCLEOTIDE SEQUENCE [LARGE SCALE GENOMIC DNA]</scope>
    <source>
        <strain evidence="6 7">BGMRC6574</strain>
    </source>
</reference>
<feature type="transmembrane region" description="Helical" evidence="5">
    <location>
        <begin position="145"/>
        <end position="165"/>
    </location>
</feature>
<organism evidence="6 7">
    <name type="scientific">Pararhizobium mangrovi</name>
    <dbReference type="NCBI Taxonomy" id="2590452"/>
    <lineage>
        <taxon>Bacteria</taxon>
        <taxon>Pseudomonadati</taxon>
        <taxon>Pseudomonadota</taxon>
        <taxon>Alphaproteobacteria</taxon>
        <taxon>Hyphomicrobiales</taxon>
        <taxon>Rhizobiaceae</taxon>
        <taxon>Rhizobium/Agrobacterium group</taxon>
        <taxon>Pararhizobium</taxon>
    </lineage>
</organism>
<feature type="transmembrane region" description="Helical" evidence="5">
    <location>
        <begin position="75"/>
        <end position="96"/>
    </location>
</feature>
<dbReference type="OrthoDB" id="9808637at2"/>
<keyword evidence="2 5" id="KW-0812">Transmembrane</keyword>
<dbReference type="Gene3D" id="1.20.1550.10">
    <property type="entry name" value="DsbB-like"/>
    <property type="match status" value="1"/>
</dbReference>
<protein>
    <submittedName>
        <fullName evidence="6">Disulfide bond formation protein B</fullName>
    </submittedName>
</protein>
<proteinExistence type="predicted"/>
<dbReference type="InterPro" id="IPR023380">
    <property type="entry name" value="DsbB-like_sf"/>
</dbReference>
<evidence type="ECO:0000256" key="5">
    <source>
        <dbReference type="SAM" id="Phobius"/>
    </source>
</evidence>
<comment type="caution">
    <text evidence="6">The sequence shown here is derived from an EMBL/GenBank/DDBJ whole genome shotgun (WGS) entry which is preliminary data.</text>
</comment>
<gene>
    <name evidence="6" type="ORF">FJU11_16885</name>
</gene>
<dbReference type="InterPro" id="IPR024199">
    <property type="entry name" value="Uncharacterised_DsbB"/>
</dbReference>
<dbReference type="GO" id="GO:0006457">
    <property type="term" value="P:protein folding"/>
    <property type="evidence" value="ECO:0007669"/>
    <property type="project" value="InterPro"/>
</dbReference>
<feature type="transmembrane region" description="Helical" evidence="5">
    <location>
        <begin position="48"/>
        <end position="68"/>
    </location>
</feature>
<sequence length="181" mass="18201">MARTDTGGFLAWAALGLAVAMAVVIGIALGFEHIGGYMPCELCLKERIPYYVGVPVMLAAFVAALAGAPTALTRGLIAIGGIAMLVGAGLSIYHAGVEWHFWPGPSSCTGTGDASSDAGNLLESLDTVTPPSCDTAAGRFLGLSFSGWNVVATLVLAALAFAAALRGPRASGVQGSSSTSQ</sequence>
<dbReference type="InterPro" id="IPR003752">
    <property type="entry name" value="DiS_bond_form_DsbB/BdbC"/>
</dbReference>
<dbReference type="GO" id="GO:0016020">
    <property type="term" value="C:membrane"/>
    <property type="evidence" value="ECO:0007669"/>
    <property type="project" value="UniProtKB-SubCell"/>
</dbReference>
<dbReference type="RefSeq" id="WP_141168253.1">
    <property type="nucleotide sequence ID" value="NZ_VHLH01000041.1"/>
</dbReference>
<dbReference type="PIRSF" id="PIRSF033913">
    <property type="entry name" value="S-S_format_DsbB"/>
    <property type="match status" value="1"/>
</dbReference>
<dbReference type="AlphaFoldDB" id="A0A506TXP2"/>
<feature type="transmembrane region" description="Helical" evidence="5">
    <location>
        <begin position="9"/>
        <end position="28"/>
    </location>
</feature>
<keyword evidence="7" id="KW-1185">Reference proteome</keyword>
<evidence type="ECO:0000313" key="7">
    <source>
        <dbReference type="Proteomes" id="UP000320314"/>
    </source>
</evidence>